<organism evidence="2 3">
    <name type="scientific">Amborella trichopoda</name>
    <dbReference type="NCBI Taxonomy" id="13333"/>
    <lineage>
        <taxon>Eukaryota</taxon>
        <taxon>Viridiplantae</taxon>
        <taxon>Streptophyta</taxon>
        <taxon>Embryophyta</taxon>
        <taxon>Tracheophyta</taxon>
        <taxon>Spermatophyta</taxon>
        <taxon>Magnoliopsida</taxon>
        <taxon>Amborellales</taxon>
        <taxon>Amborellaceae</taxon>
        <taxon>Amborella</taxon>
    </lineage>
</organism>
<feature type="compositionally biased region" description="Low complexity" evidence="1">
    <location>
        <begin position="55"/>
        <end position="73"/>
    </location>
</feature>
<gene>
    <name evidence="2" type="ORF">AMTR_s00089p00170350</name>
</gene>
<protein>
    <submittedName>
        <fullName evidence="2">Uncharacterized protein</fullName>
    </submittedName>
</protein>
<proteinExistence type="predicted"/>
<feature type="region of interest" description="Disordered" evidence="1">
    <location>
        <begin position="38"/>
        <end position="79"/>
    </location>
</feature>
<evidence type="ECO:0000313" key="3">
    <source>
        <dbReference type="Proteomes" id="UP000017836"/>
    </source>
</evidence>
<evidence type="ECO:0000313" key="2">
    <source>
        <dbReference type="EMBL" id="ERN01903.1"/>
    </source>
</evidence>
<keyword evidence="3" id="KW-1185">Reference proteome</keyword>
<dbReference type="HOGENOM" id="CLU_1752195_0_0_1"/>
<dbReference type="EMBL" id="KI394680">
    <property type="protein sequence ID" value="ERN01903.1"/>
    <property type="molecule type" value="Genomic_DNA"/>
</dbReference>
<sequence>MQQDASRPTGRPYCTHYRKHGHTQETCYDLHSYPEGIPKRTPNGHFNRKKEGKRANNVNSNANSAASLSLDASEQGGLPSLPPPHYKSVLAASFLIKHRFSTFKCQLCRYENMFFNFSTIQNFMGDRFESFPPFYALSITRHETNHQES</sequence>
<reference evidence="3" key="1">
    <citation type="journal article" date="2013" name="Science">
        <title>The Amborella genome and the evolution of flowering plants.</title>
        <authorList>
            <consortium name="Amborella Genome Project"/>
        </authorList>
    </citation>
    <scope>NUCLEOTIDE SEQUENCE [LARGE SCALE GENOMIC DNA]</scope>
</reference>
<name>W1P1W3_AMBTC</name>
<evidence type="ECO:0000256" key="1">
    <source>
        <dbReference type="SAM" id="MobiDB-lite"/>
    </source>
</evidence>
<dbReference type="AlphaFoldDB" id="W1P1W3"/>
<dbReference type="Gramene" id="ERN01903">
    <property type="protein sequence ID" value="ERN01903"/>
    <property type="gene ID" value="AMTR_s00089p00170350"/>
</dbReference>
<dbReference type="Proteomes" id="UP000017836">
    <property type="component" value="Unassembled WGS sequence"/>
</dbReference>
<accession>W1P1W3</accession>